<accession>A0A0G4FD26</accession>
<dbReference type="Proteomes" id="UP000041254">
    <property type="component" value="Unassembled WGS sequence"/>
</dbReference>
<feature type="compositionally biased region" description="Low complexity" evidence="1">
    <location>
        <begin position="790"/>
        <end position="799"/>
    </location>
</feature>
<dbReference type="InParanoid" id="A0A0G4FD26"/>
<reference evidence="2 3" key="1">
    <citation type="submission" date="2014-11" db="EMBL/GenBank/DDBJ databases">
        <authorList>
            <person name="Zhu J."/>
            <person name="Qi W."/>
            <person name="Song R."/>
        </authorList>
    </citation>
    <scope>NUCLEOTIDE SEQUENCE [LARGE SCALE GENOMIC DNA]</scope>
</reference>
<proteinExistence type="predicted"/>
<protein>
    <submittedName>
        <fullName evidence="2">Uncharacterized protein</fullName>
    </submittedName>
</protein>
<sequence length="827" mass="92829">MLNKRAIVATATGLCSKRHRRASSSKGGNTPLGVVPEEQLQMAPAEVGTWQGVGQGYEPQKQPGHNAEGTIKYNPTPDYTIVIDALLKEKYRSQKTHEWADWIEHAPKDTPPEEVKEGLHLLADILLAQPVPTPPASRPPSRRASRPHTATGLREDITKAIEERYGGPADSEAEQAARRRWGEMTKLKTTYRQAYGTDKSNPAMAKMKMHPLHHMQADELSCYDILNPEALHMIEKWRRKANDNDMAKVTTALHALSGVLQEPPRRWQSQYKQNYVHDHRHNRVSTMAADHIKDNAQFSTLPVGTLLSTLNSIHRDKTLARRAREDAVRKRTNMNTDEFDRRMRPQTAAPRSASASPAVNEETAAEQPADKRRRAMTRPTSPEPGVGRREEDHHHQGEEEMVPADQRSDYVTSHPSLETTDAIRTLKRTYKHPLFGYTFPVPLGGREGCLMPGAATTYSHFDQFTPTSTVLAQWLKLHNKQPLPRPEPHSIVDTYKTFSVKECAGPPPAELAFFPTTPFDYSTHPWVKSTHKRPLSAPPIRANPPLLSSEPVVMFKQLVERDRRAEEARRKQTWQTVLGKMEGLKREERRQRRTRRDRGGPGSGGRPYTAGSGRSVSSGTSARGHAYKGYYHYVQPELSVSGQMPRYRYGNPRAPNGQWGAPVEALAPTDDRRDRWAAANLTYESALWQPPSKFYKSQGFYSGWPLRTKSTYAETYHRQAVAPQYSSMPITQLAKRKGATISQPGLPISPDPATLRRSQRKLETLFASGPAHPGSRVSPESHLLMYNRARQPSRAASRADGVTQRSCVSEGGGGRKMTLRDAVGRRQ</sequence>
<evidence type="ECO:0000313" key="3">
    <source>
        <dbReference type="Proteomes" id="UP000041254"/>
    </source>
</evidence>
<keyword evidence="3" id="KW-1185">Reference proteome</keyword>
<name>A0A0G4FD26_VITBC</name>
<feature type="compositionally biased region" description="Low complexity" evidence="1">
    <location>
        <begin position="348"/>
        <end position="358"/>
    </location>
</feature>
<feature type="region of interest" description="Disordered" evidence="1">
    <location>
        <begin position="130"/>
        <end position="154"/>
    </location>
</feature>
<dbReference type="AlphaFoldDB" id="A0A0G4FD26"/>
<evidence type="ECO:0000256" key="1">
    <source>
        <dbReference type="SAM" id="MobiDB-lite"/>
    </source>
</evidence>
<evidence type="ECO:0000313" key="2">
    <source>
        <dbReference type="EMBL" id="CEM10754.1"/>
    </source>
</evidence>
<dbReference type="VEuPathDB" id="CryptoDB:Vbra_15010"/>
<feature type="compositionally biased region" description="Basic and acidic residues" evidence="1">
    <location>
        <begin position="818"/>
        <end position="827"/>
    </location>
</feature>
<organism evidence="2 3">
    <name type="scientific">Vitrella brassicaformis (strain CCMP3155)</name>
    <dbReference type="NCBI Taxonomy" id="1169540"/>
    <lineage>
        <taxon>Eukaryota</taxon>
        <taxon>Sar</taxon>
        <taxon>Alveolata</taxon>
        <taxon>Colpodellida</taxon>
        <taxon>Vitrellaceae</taxon>
        <taxon>Vitrella</taxon>
    </lineage>
</organism>
<feature type="region of interest" description="Disordered" evidence="1">
    <location>
        <begin position="321"/>
        <end position="416"/>
    </location>
</feature>
<feature type="region of interest" description="Disordered" evidence="1">
    <location>
        <begin position="566"/>
        <end position="621"/>
    </location>
</feature>
<feature type="compositionally biased region" description="Polar residues" evidence="1">
    <location>
        <begin position="612"/>
        <end position="621"/>
    </location>
</feature>
<dbReference type="EMBL" id="CDMY01000405">
    <property type="protein sequence ID" value="CEM10754.1"/>
    <property type="molecule type" value="Genomic_DNA"/>
</dbReference>
<gene>
    <name evidence="2" type="ORF">Vbra_15010</name>
</gene>
<feature type="region of interest" description="Disordered" evidence="1">
    <location>
        <begin position="790"/>
        <end position="827"/>
    </location>
</feature>
<feature type="compositionally biased region" description="Basic and acidic residues" evidence="1">
    <location>
        <begin position="386"/>
        <end position="398"/>
    </location>
</feature>